<feature type="domain" description="N-acetyltransferase" evidence="3">
    <location>
        <begin position="3"/>
        <end position="178"/>
    </location>
</feature>
<proteinExistence type="predicted"/>
<protein>
    <submittedName>
        <fullName evidence="4">GNAT family N-acetyltransferase</fullName>
        <ecNumber evidence="4">2.3.-.-</ecNumber>
    </submittedName>
</protein>
<dbReference type="InterPro" id="IPR000182">
    <property type="entry name" value="GNAT_dom"/>
</dbReference>
<dbReference type="GO" id="GO:0016746">
    <property type="term" value="F:acyltransferase activity"/>
    <property type="evidence" value="ECO:0007669"/>
    <property type="project" value="UniProtKB-KW"/>
</dbReference>
<keyword evidence="5" id="KW-1185">Reference proteome</keyword>
<gene>
    <name evidence="4" type="ORF">ACFOX0_20360</name>
</gene>
<evidence type="ECO:0000256" key="1">
    <source>
        <dbReference type="ARBA" id="ARBA00022679"/>
    </source>
</evidence>
<dbReference type="PANTHER" id="PTHR43877">
    <property type="entry name" value="AMINOALKYLPHOSPHONATE N-ACETYLTRANSFERASE-RELATED-RELATED"/>
    <property type="match status" value="1"/>
</dbReference>
<comment type="caution">
    <text evidence="4">The sequence shown here is derived from an EMBL/GenBank/DDBJ whole genome shotgun (WGS) entry which is preliminary data.</text>
</comment>
<evidence type="ECO:0000256" key="2">
    <source>
        <dbReference type="ARBA" id="ARBA00023315"/>
    </source>
</evidence>
<dbReference type="Pfam" id="PF00583">
    <property type="entry name" value="Acetyltransf_1"/>
    <property type="match status" value="1"/>
</dbReference>
<name>A0ABV8KQ99_9ACTN</name>
<keyword evidence="1 4" id="KW-0808">Transferase</keyword>
<sequence>MTVTYRSVPPAEVPPMVDALVDLYAVVYAESPYSEGPDQVARFRHGIPDDTTRDGFELVVAADETGTVVGAAYGWTMPTGKWWSRATTAGPVHVVAADKLAVMEWLVHPGHRGRGIGAGLMRRLLADRRERWATLASDPRSAARRMYERAGWVQVGESTLPWGAPMHLLAIEIKKLCQDRQLIDTLKYVE</sequence>
<reference evidence="5" key="1">
    <citation type="journal article" date="2019" name="Int. J. Syst. Evol. Microbiol.">
        <title>The Global Catalogue of Microorganisms (GCM) 10K type strain sequencing project: providing services to taxonomists for standard genome sequencing and annotation.</title>
        <authorList>
            <consortium name="The Broad Institute Genomics Platform"/>
            <consortium name="The Broad Institute Genome Sequencing Center for Infectious Disease"/>
            <person name="Wu L."/>
            <person name="Ma J."/>
        </authorList>
    </citation>
    <scope>NUCLEOTIDE SEQUENCE [LARGE SCALE GENOMIC DNA]</scope>
    <source>
        <strain evidence="5">2902at01</strain>
    </source>
</reference>
<dbReference type="InterPro" id="IPR050832">
    <property type="entry name" value="Bact_Acetyltransf"/>
</dbReference>
<dbReference type="PROSITE" id="PS51186">
    <property type="entry name" value="GNAT"/>
    <property type="match status" value="1"/>
</dbReference>
<dbReference type="CDD" id="cd04301">
    <property type="entry name" value="NAT_SF"/>
    <property type="match status" value="1"/>
</dbReference>
<dbReference type="EMBL" id="JBHSBN010000014">
    <property type="protein sequence ID" value="MFC4108274.1"/>
    <property type="molecule type" value="Genomic_DNA"/>
</dbReference>
<keyword evidence="2 4" id="KW-0012">Acyltransferase</keyword>
<dbReference type="Proteomes" id="UP001595868">
    <property type="component" value="Unassembled WGS sequence"/>
</dbReference>
<dbReference type="InterPro" id="IPR016181">
    <property type="entry name" value="Acyl_CoA_acyltransferase"/>
</dbReference>
<dbReference type="Gene3D" id="3.40.630.30">
    <property type="match status" value="1"/>
</dbReference>
<evidence type="ECO:0000259" key="3">
    <source>
        <dbReference type="PROSITE" id="PS51186"/>
    </source>
</evidence>
<dbReference type="SUPFAM" id="SSF55729">
    <property type="entry name" value="Acyl-CoA N-acyltransferases (Nat)"/>
    <property type="match status" value="1"/>
</dbReference>
<evidence type="ECO:0000313" key="4">
    <source>
        <dbReference type="EMBL" id="MFC4108274.1"/>
    </source>
</evidence>
<dbReference type="RefSeq" id="WP_377548282.1">
    <property type="nucleotide sequence ID" value="NZ_JBHSBN010000014.1"/>
</dbReference>
<evidence type="ECO:0000313" key="5">
    <source>
        <dbReference type="Proteomes" id="UP001595868"/>
    </source>
</evidence>
<dbReference type="EC" id="2.3.-.-" evidence="4"/>
<organism evidence="4 5">
    <name type="scientific">Micromonospora zhanjiangensis</name>
    <dbReference type="NCBI Taxonomy" id="1522057"/>
    <lineage>
        <taxon>Bacteria</taxon>
        <taxon>Bacillati</taxon>
        <taxon>Actinomycetota</taxon>
        <taxon>Actinomycetes</taxon>
        <taxon>Micromonosporales</taxon>
        <taxon>Micromonosporaceae</taxon>
        <taxon>Micromonospora</taxon>
    </lineage>
</organism>
<accession>A0ABV8KQ99</accession>